<name>A0A9N7YW44_PLEPL</name>
<dbReference type="AlphaFoldDB" id="A0A9N7YW44"/>
<dbReference type="EMBL" id="CADEAL010003920">
    <property type="protein sequence ID" value="CAB1446598.1"/>
    <property type="molecule type" value="Genomic_DNA"/>
</dbReference>
<evidence type="ECO:0000313" key="2">
    <source>
        <dbReference type="EMBL" id="CAB1446598.1"/>
    </source>
</evidence>
<proteinExistence type="predicted"/>
<evidence type="ECO:0000313" key="3">
    <source>
        <dbReference type="Proteomes" id="UP001153269"/>
    </source>
</evidence>
<dbReference type="Proteomes" id="UP001153269">
    <property type="component" value="Unassembled WGS sequence"/>
</dbReference>
<gene>
    <name evidence="2" type="ORF">PLEPLA_LOCUS34323</name>
</gene>
<keyword evidence="3" id="KW-1185">Reference proteome</keyword>
<accession>A0A9N7YW44</accession>
<organism evidence="2 3">
    <name type="scientific">Pleuronectes platessa</name>
    <name type="common">European plaice</name>
    <dbReference type="NCBI Taxonomy" id="8262"/>
    <lineage>
        <taxon>Eukaryota</taxon>
        <taxon>Metazoa</taxon>
        <taxon>Chordata</taxon>
        <taxon>Craniata</taxon>
        <taxon>Vertebrata</taxon>
        <taxon>Euteleostomi</taxon>
        <taxon>Actinopterygii</taxon>
        <taxon>Neopterygii</taxon>
        <taxon>Teleostei</taxon>
        <taxon>Neoteleostei</taxon>
        <taxon>Acanthomorphata</taxon>
        <taxon>Carangaria</taxon>
        <taxon>Pleuronectiformes</taxon>
        <taxon>Pleuronectoidei</taxon>
        <taxon>Pleuronectidae</taxon>
        <taxon>Pleuronectes</taxon>
    </lineage>
</organism>
<reference evidence="2" key="1">
    <citation type="submission" date="2020-03" db="EMBL/GenBank/DDBJ databases">
        <authorList>
            <person name="Weist P."/>
        </authorList>
    </citation>
    <scope>NUCLEOTIDE SEQUENCE</scope>
</reference>
<feature type="region of interest" description="Disordered" evidence="1">
    <location>
        <begin position="109"/>
        <end position="142"/>
    </location>
</feature>
<sequence length="142" mass="15828">MRGSEEEEEEEEELIESAQLFPVICWDVTGEEVSTSSLNQRLAASGLYRTVEFVLNADVWDVWRSFERKSICDVINRRPWTTLRGVIRALSIPVACDLHISSLPVTPGPAQLRSGEGAGRKPHVVTEWRSHSASAPTPVQTI</sequence>
<feature type="compositionally biased region" description="Polar residues" evidence="1">
    <location>
        <begin position="131"/>
        <end position="142"/>
    </location>
</feature>
<evidence type="ECO:0000256" key="1">
    <source>
        <dbReference type="SAM" id="MobiDB-lite"/>
    </source>
</evidence>
<comment type="caution">
    <text evidence="2">The sequence shown here is derived from an EMBL/GenBank/DDBJ whole genome shotgun (WGS) entry which is preliminary data.</text>
</comment>
<protein>
    <submittedName>
        <fullName evidence="2">Uncharacterized protein</fullName>
    </submittedName>
</protein>